<feature type="transmembrane region" description="Helical" evidence="1">
    <location>
        <begin position="12"/>
        <end position="30"/>
    </location>
</feature>
<keyword evidence="1" id="KW-0472">Membrane</keyword>
<sequence length="36" mass="4194">MLCPVEELGLRCSVIGMTAFVLVCLHFYSYRFTCKY</sequence>
<keyword evidence="1" id="KW-0812">Transmembrane</keyword>
<organism evidence="2">
    <name type="scientific">Picea sitchensis</name>
    <name type="common">Sitka spruce</name>
    <name type="synonym">Pinus sitchensis</name>
    <dbReference type="NCBI Taxonomy" id="3332"/>
    <lineage>
        <taxon>Eukaryota</taxon>
        <taxon>Viridiplantae</taxon>
        <taxon>Streptophyta</taxon>
        <taxon>Embryophyta</taxon>
        <taxon>Tracheophyta</taxon>
        <taxon>Spermatophyta</taxon>
        <taxon>Pinopsida</taxon>
        <taxon>Pinidae</taxon>
        <taxon>Conifers I</taxon>
        <taxon>Pinales</taxon>
        <taxon>Pinaceae</taxon>
        <taxon>Picea</taxon>
    </lineage>
</organism>
<dbReference type="EMBL" id="BT124363">
    <property type="protein sequence ID" value="ADE77617.1"/>
    <property type="molecule type" value="mRNA"/>
</dbReference>
<protein>
    <submittedName>
        <fullName evidence="2">Uncharacterized protein</fullName>
    </submittedName>
</protein>
<accession>D5ADJ8</accession>
<reference evidence="2" key="1">
    <citation type="submission" date="2010-04" db="EMBL/GenBank/DDBJ databases">
        <authorList>
            <person name="Reid K.E."/>
            <person name="Liao N."/>
            <person name="Chan S."/>
            <person name="Docking R."/>
            <person name="Taylor G."/>
            <person name="Moore R."/>
            <person name="Mayo M."/>
            <person name="Munro S."/>
            <person name="King J."/>
            <person name="Yanchuk A."/>
            <person name="Holt R."/>
            <person name="Jones S."/>
            <person name="Marra M."/>
            <person name="Ritland C.E."/>
            <person name="Ritland K."/>
            <person name="Bohlmann J."/>
        </authorList>
    </citation>
    <scope>NUCLEOTIDE SEQUENCE</scope>
    <source>
        <tissue evidence="2">Bud</tissue>
    </source>
</reference>
<evidence type="ECO:0000256" key="1">
    <source>
        <dbReference type="SAM" id="Phobius"/>
    </source>
</evidence>
<dbReference type="AlphaFoldDB" id="D5ADJ8"/>
<keyword evidence="1" id="KW-1133">Transmembrane helix</keyword>
<name>D5ADJ8_PICSI</name>
<evidence type="ECO:0000313" key="2">
    <source>
        <dbReference type="EMBL" id="ADE77617.1"/>
    </source>
</evidence>
<proteinExistence type="evidence at transcript level"/>